<feature type="domain" description="Dystroglycan-type cadherin-like" evidence="1">
    <location>
        <begin position="53"/>
        <end position="154"/>
    </location>
</feature>
<dbReference type="RefSeq" id="WP_379885578.1">
    <property type="nucleotide sequence ID" value="NZ_JBHTLP010000027.1"/>
</dbReference>
<dbReference type="Gene3D" id="2.60.40.10">
    <property type="entry name" value="Immunoglobulins"/>
    <property type="match status" value="1"/>
</dbReference>
<comment type="caution">
    <text evidence="2">The sequence shown here is derived from an EMBL/GenBank/DDBJ whole genome shotgun (WGS) entry which is preliminary data.</text>
</comment>
<proteinExistence type="predicted"/>
<dbReference type="Proteomes" id="UP001597116">
    <property type="component" value="Unassembled WGS sequence"/>
</dbReference>
<evidence type="ECO:0000313" key="2">
    <source>
        <dbReference type="EMBL" id="MFD1145289.1"/>
    </source>
</evidence>
<dbReference type="InterPro" id="IPR015919">
    <property type="entry name" value="Cadherin-like_sf"/>
</dbReference>
<name>A0ABW3QMN4_9BACT</name>
<reference evidence="3" key="1">
    <citation type="journal article" date="2019" name="Int. J. Syst. Evol. Microbiol.">
        <title>The Global Catalogue of Microorganisms (GCM) 10K type strain sequencing project: providing services to taxonomists for standard genome sequencing and annotation.</title>
        <authorList>
            <consortium name="The Broad Institute Genomics Platform"/>
            <consortium name="The Broad Institute Genome Sequencing Center for Infectious Disease"/>
            <person name="Wu L."/>
            <person name="Ma J."/>
        </authorList>
    </citation>
    <scope>NUCLEOTIDE SEQUENCE [LARGE SCALE GENOMIC DNA]</scope>
    <source>
        <strain evidence="3">CCUG 55608</strain>
    </source>
</reference>
<dbReference type="InterPro" id="IPR006644">
    <property type="entry name" value="Cadg"/>
</dbReference>
<gene>
    <name evidence="2" type="ORF">ACFQ4C_29425</name>
</gene>
<evidence type="ECO:0000259" key="1">
    <source>
        <dbReference type="SMART" id="SM00736"/>
    </source>
</evidence>
<accession>A0ABW3QMN4</accession>
<dbReference type="Pfam" id="PF05345">
    <property type="entry name" value="He_PIG"/>
    <property type="match status" value="1"/>
</dbReference>
<keyword evidence="3" id="KW-1185">Reference proteome</keyword>
<organism evidence="2 3">
    <name type="scientific">Larkinella insperata</name>
    <dbReference type="NCBI Taxonomy" id="332158"/>
    <lineage>
        <taxon>Bacteria</taxon>
        <taxon>Pseudomonadati</taxon>
        <taxon>Bacteroidota</taxon>
        <taxon>Cytophagia</taxon>
        <taxon>Cytophagales</taxon>
        <taxon>Spirosomataceae</taxon>
        <taxon>Larkinella</taxon>
    </lineage>
</organism>
<dbReference type="InterPro" id="IPR013783">
    <property type="entry name" value="Ig-like_fold"/>
</dbReference>
<protein>
    <submittedName>
        <fullName evidence="2">Ig domain-containing protein</fullName>
    </submittedName>
</protein>
<dbReference type="EMBL" id="JBHTLP010000027">
    <property type="protein sequence ID" value="MFD1145289.1"/>
    <property type="molecule type" value="Genomic_DNA"/>
</dbReference>
<sequence length="193" mass="19335">SNGNYNTWVPALGSYSLTTTPYTGAGATGTAGTPLTVAFSVVSQTSSTNRPPVVAKALVAQSATVGSSFSYVFDAASFSDPDGDALTYTASLETGSSLPAWLSFTASTRTFSGIPPAGSPASLTVKVTVSDGQGGTVSSSFVINISTPMVNTAPILTAIGSKTLTLGQPLSFTAQATDSDLPAQTLSYSVTGP</sequence>
<feature type="non-terminal residue" evidence="2">
    <location>
        <position position="193"/>
    </location>
</feature>
<dbReference type="SUPFAM" id="SSF49313">
    <property type="entry name" value="Cadherin-like"/>
    <property type="match status" value="1"/>
</dbReference>
<evidence type="ECO:0000313" key="3">
    <source>
        <dbReference type="Proteomes" id="UP001597116"/>
    </source>
</evidence>
<feature type="non-terminal residue" evidence="2">
    <location>
        <position position="1"/>
    </location>
</feature>
<dbReference type="SMART" id="SM00736">
    <property type="entry name" value="CADG"/>
    <property type="match status" value="1"/>
</dbReference>